<gene>
    <name evidence="1" type="ORF">Nans01_20370</name>
</gene>
<reference evidence="1" key="1">
    <citation type="submission" date="2023-02" db="EMBL/GenBank/DDBJ databases">
        <title>Nocardiopsis ansamitocini NBRC 112285.</title>
        <authorList>
            <person name="Ichikawa N."/>
            <person name="Sato H."/>
            <person name="Tonouchi N."/>
        </authorList>
    </citation>
    <scope>NUCLEOTIDE SEQUENCE</scope>
    <source>
        <strain evidence="1">NBRC 112285</strain>
    </source>
</reference>
<comment type="caution">
    <text evidence="1">The sequence shown here is derived from an EMBL/GenBank/DDBJ whole genome shotgun (WGS) entry which is preliminary data.</text>
</comment>
<proteinExistence type="predicted"/>
<keyword evidence="2" id="KW-1185">Reference proteome</keyword>
<dbReference type="EMBL" id="BSQG01000003">
    <property type="protein sequence ID" value="GLU47686.1"/>
    <property type="molecule type" value="Genomic_DNA"/>
</dbReference>
<accession>A0A9W6UGK9</accession>
<evidence type="ECO:0000313" key="1">
    <source>
        <dbReference type="EMBL" id="GLU47686.1"/>
    </source>
</evidence>
<sequence>MVDGSTRQTREAAVRMLRILIIIVLSTGVLMVGTGAQAEEPASGNLDGFTIGWVPAGVGTQVSDFSYEWEEVAFSSRVWERELDNGDGFQVDLTVAVLRGDRLVDQAALLAFLSEYHEQDPNTWDVAPFSHGDLLGGIAPDHAFWLVEPGLAVSVRLAPERFGADDLTATARGVTSDL</sequence>
<evidence type="ECO:0000313" key="2">
    <source>
        <dbReference type="Proteomes" id="UP001165092"/>
    </source>
</evidence>
<dbReference type="AlphaFoldDB" id="A0A9W6UGK9"/>
<dbReference type="Proteomes" id="UP001165092">
    <property type="component" value="Unassembled WGS sequence"/>
</dbReference>
<organism evidence="1 2">
    <name type="scientific">Nocardiopsis ansamitocini</name>
    <dbReference type="NCBI Taxonomy" id="1670832"/>
    <lineage>
        <taxon>Bacteria</taxon>
        <taxon>Bacillati</taxon>
        <taxon>Actinomycetota</taxon>
        <taxon>Actinomycetes</taxon>
        <taxon>Streptosporangiales</taxon>
        <taxon>Nocardiopsidaceae</taxon>
        <taxon>Nocardiopsis</taxon>
    </lineage>
</organism>
<protein>
    <submittedName>
        <fullName evidence="1">Uncharacterized protein</fullName>
    </submittedName>
</protein>
<name>A0A9W6UGK9_9ACTN</name>